<dbReference type="OrthoDB" id="9811332at2"/>
<dbReference type="GO" id="GO:0008168">
    <property type="term" value="F:methyltransferase activity"/>
    <property type="evidence" value="ECO:0007669"/>
    <property type="project" value="UniProtKB-KW"/>
</dbReference>
<dbReference type="EMBL" id="PXYK01000001">
    <property type="protein sequence ID" value="PSJ65562.1"/>
    <property type="molecule type" value="Genomic_DNA"/>
</dbReference>
<organism evidence="1 2">
    <name type="scientific">Kumtagia ephedrae</name>
    <dbReference type="NCBI Taxonomy" id="2116701"/>
    <lineage>
        <taxon>Bacteria</taxon>
        <taxon>Pseudomonadati</taxon>
        <taxon>Pseudomonadota</taxon>
        <taxon>Alphaproteobacteria</taxon>
        <taxon>Hyphomicrobiales</taxon>
        <taxon>Phyllobacteriaceae</taxon>
        <taxon>Kumtagia</taxon>
    </lineage>
</organism>
<dbReference type="GO" id="GO:0032259">
    <property type="term" value="P:methylation"/>
    <property type="evidence" value="ECO:0007669"/>
    <property type="project" value="UniProtKB-KW"/>
</dbReference>
<dbReference type="InterPro" id="IPR008884">
    <property type="entry name" value="TylF_MeTrfase"/>
</dbReference>
<accession>A0A2P7SSV8</accession>
<keyword evidence="2" id="KW-1185">Reference proteome</keyword>
<gene>
    <name evidence="1" type="ORF">C7I84_00010</name>
</gene>
<dbReference type="Proteomes" id="UP000241229">
    <property type="component" value="Unassembled WGS sequence"/>
</dbReference>
<protein>
    <submittedName>
        <fullName evidence="1">Methyltransferase</fullName>
    </submittedName>
</protein>
<dbReference type="SUPFAM" id="SSF53335">
    <property type="entry name" value="S-adenosyl-L-methionine-dependent methyltransferases"/>
    <property type="match status" value="1"/>
</dbReference>
<dbReference type="PANTHER" id="PTHR40036:SF1">
    <property type="entry name" value="MACROCIN O-METHYLTRANSFERASE"/>
    <property type="match status" value="1"/>
</dbReference>
<keyword evidence="1" id="KW-0489">Methyltransferase</keyword>
<evidence type="ECO:0000313" key="2">
    <source>
        <dbReference type="Proteomes" id="UP000241229"/>
    </source>
</evidence>
<sequence length="245" mass="27546">MKLRDMMTLAFGSEQNKRVVWKRQLKRAALRYGFYHYTAHMVWKDQPFFASARERANGIAGIPDPRCFVLQSCLRSIGGLEGDVAECGVRQGRSALFMLTADLRKRDYHLFDSFAGLSEPSLEDRNGKGDLSWAAGDLRTDEAVARKHLADFDNVRFHVGWIPDTLSAVADRSFALVHIDVDLYEPTRDALDFFYGRTKQGGLIVCDDYGSAKCPGARKAFDEFFAERPEGVIEIPTGQAIVVKQ</sequence>
<dbReference type="Pfam" id="PF05711">
    <property type="entry name" value="TylF"/>
    <property type="match status" value="1"/>
</dbReference>
<dbReference type="InterPro" id="IPR029063">
    <property type="entry name" value="SAM-dependent_MTases_sf"/>
</dbReference>
<name>A0A2P7SSV8_9HYPH</name>
<dbReference type="PANTHER" id="PTHR40036">
    <property type="entry name" value="MACROCIN O-METHYLTRANSFERASE"/>
    <property type="match status" value="1"/>
</dbReference>
<dbReference type="AlphaFoldDB" id="A0A2P7SSV8"/>
<keyword evidence="1" id="KW-0808">Transferase</keyword>
<proteinExistence type="predicted"/>
<comment type="caution">
    <text evidence="1">The sequence shown here is derived from an EMBL/GenBank/DDBJ whole genome shotgun (WGS) entry which is preliminary data.</text>
</comment>
<evidence type="ECO:0000313" key="1">
    <source>
        <dbReference type="EMBL" id="PSJ65562.1"/>
    </source>
</evidence>
<dbReference type="Gene3D" id="3.40.50.150">
    <property type="entry name" value="Vaccinia Virus protein VP39"/>
    <property type="match status" value="1"/>
</dbReference>
<reference evidence="1 2" key="1">
    <citation type="submission" date="2018-03" db="EMBL/GenBank/DDBJ databases">
        <title>The draft genome of Mesorhizobium sp. 6GN-30.</title>
        <authorList>
            <person name="Liu L."/>
            <person name="Li L."/>
            <person name="Wang T."/>
            <person name="Zhang X."/>
            <person name="Liang L."/>
        </authorList>
    </citation>
    <scope>NUCLEOTIDE SEQUENCE [LARGE SCALE GENOMIC DNA]</scope>
    <source>
        <strain evidence="1 2">6GN30</strain>
    </source>
</reference>